<dbReference type="GO" id="GO:0004092">
    <property type="term" value="F:carnitine O-acetyltransferase activity"/>
    <property type="evidence" value="ECO:0007669"/>
    <property type="project" value="TreeGrafter"/>
</dbReference>
<dbReference type="HOGENOM" id="CLU_440062_0_0_1"/>
<dbReference type="Gene3D" id="3.30.559.70">
    <property type="entry name" value="Choline/Carnitine o-acyltransferase, domain 2"/>
    <property type="match status" value="1"/>
</dbReference>
<dbReference type="Gene3D" id="3.30.559.10">
    <property type="entry name" value="Chloramphenicol acetyltransferase-like domain"/>
    <property type="match status" value="1"/>
</dbReference>
<evidence type="ECO:0000313" key="8">
    <source>
        <dbReference type="Proteomes" id="UP000027920"/>
    </source>
</evidence>
<dbReference type="InterPro" id="IPR000542">
    <property type="entry name" value="Carn_acyl_trans"/>
</dbReference>
<feature type="domain" description="Choline/carnitine acyltransferase" evidence="6">
    <location>
        <begin position="428"/>
        <end position="584"/>
    </location>
</feature>
<dbReference type="InterPro" id="IPR023213">
    <property type="entry name" value="CAT-like_dom_sf"/>
</dbReference>
<dbReference type="GeneID" id="25283476"/>
<evidence type="ECO:0000256" key="5">
    <source>
        <dbReference type="SAM" id="MobiDB-lite"/>
    </source>
</evidence>
<dbReference type="Pfam" id="PF00755">
    <property type="entry name" value="Carn_acyltransf"/>
    <property type="match status" value="2"/>
</dbReference>
<proteinExistence type="inferred from homology"/>
<feature type="region of interest" description="Disordered" evidence="5">
    <location>
        <begin position="1"/>
        <end position="22"/>
    </location>
</feature>
<dbReference type="PANTHER" id="PTHR22589:SF31">
    <property type="entry name" value="CARNITINE O-PALMITOYLTRANSFERASE"/>
    <property type="match status" value="1"/>
</dbReference>
<feature type="active site" description="Proton acceptor" evidence="4">
    <location>
        <position position="338"/>
    </location>
</feature>
<dbReference type="PANTHER" id="PTHR22589">
    <property type="entry name" value="CARNITINE O-ACYLTRANSFERASE"/>
    <property type="match status" value="1"/>
</dbReference>
<comment type="similarity">
    <text evidence="1">Belongs to the carnitine/choline acetyltransferase family.</text>
</comment>
<dbReference type="OrthoDB" id="4356693at2759"/>
<reference evidence="7 8" key="1">
    <citation type="submission" date="2013-03" db="EMBL/GenBank/DDBJ databases">
        <title>The Genome Sequence of Exophiala aquamarina CBS 119918.</title>
        <authorList>
            <consortium name="The Broad Institute Genomics Platform"/>
            <person name="Cuomo C."/>
            <person name="de Hoog S."/>
            <person name="Gorbushina A."/>
            <person name="Walker B."/>
            <person name="Young S.K."/>
            <person name="Zeng Q."/>
            <person name="Gargeya S."/>
            <person name="Fitzgerald M."/>
            <person name="Haas B."/>
            <person name="Abouelleil A."/>
            <person name="Allen A.W."/>
            <person name="Alvarado L."/>
            <person name="Arachchi H.M."/>
            <person name="Berlin A.M."/>
            <person name="Chapman S.B."/>
            <person name="Gainer-Dewar J."/>
            <person name="Goldberg J."/>
            <person name="Griggs A."/>
            <person name="Gujja S."/>
            <person name="Hansen M."/>
            <person name="Howarth C."/>
            <person name="Imamovic A."/>
            <person name="Ireland A."/>
            <person name="Larimer J."/>
            <person name="McCowan C."/>
            <person name="Murphy C."/>
            <person name="Pearson M."/>
            <person name="Poon T.W."/>
            <person name="Priest M."/>
            <person name="Roberts A."/>
            <person name="Saif S."/>
            <person name="Shea T."/>
            <person name="Sisk P."/>
            <person name="Sykes S."/>
            <person name="Wortman J."/>
            <person name="Nusbaum C."/>
            <person name="Birren B."/>
        </authorList>
    </citation>
    <scope>NUCLEOTIDE SEQUENCE [LARGE SCALE GENOMIC DNA]</scope>
    <source>
        <strain evidence="7 8">CBS 119918</strain>
    </source>
</reference>
<keyword evidence="2" id="KW-0808">Transferase</keyword>
<dbReference type="EMBL" id="AMGV01000007">
    <property type="protein sequence ID" value="KEF55813.1"/>
    <property type="molecule type" value="Genomic_DNA"/>
</dbReference>
<dbReference type="RefSeq" id="XP_013258403.1">
    <property type="nucleotide sequence ID" value="XM_013402949.1"/>
</dbReference>
<organism evidence="7 8">
    <name type="scientific">Exophiala aquamarina CBS 119918</name>
    <dbReference type="NCBI Taxonomy" id="1182545"/>
    <lineage>
        <taxon>Eukaryota</taxon>
        <taxon>Fungi</taxon>
        <taxon>Dikarya</taxon>
        <taxon>Ascomycota</taxon>
        <taxon>Pezizomycotina</taxon>
        <taxon>Eurotiomycetes</taxon>
        <taxon>Chaetothyriomycetidae</taxon>
        <taxon>Chaetothyriales</taxon>
        <taxon>Herpotrichiellaceae</taxon>
        <taxon>Exophiala</taxon>
    </lineage>
</organism>
<dbReference type="STRING" id="1182545.A0A072P975"/>
<dbReference type="InterPro" id="IPR042231">
    <property type="entry name" value="Cho/carn_acyl_trans_2"/>
</dbReference>
<dbReference type="GO" id="GO:0005739">
    <property type="term" value="C:mitochondrion"/>
    <property type="evidence" value="ECO:0007669"/>
    <property type="project" value="TreeGrafter"/>
</dbReference>
<dbReference type="GO" id="GO:0009437">
    <property type="term" value="P:carnitine metabolic process"/>
    <property type="evidence" value="ECO:0007669"/>
    <property type="project" value="TreeGrafter"/>
</dbReference>
<name>A0A072P975_9EURO</name>
<dbReference type="SUPFAM" id="SSF52777">
    <property type="entry name" value="CoA-dependent acyltransferases"/>
    <property type="match status" value="2"/>
</dbReference>
<evidence type="ECO:0000313" key="7">
    <source>
        <dbReference type="EMBL" id="KEF55813.1"/>
    </source>
</evidence>
<dbReference type="VEuPathDB" id="FungiDB:A1O9_08564"/>
<gene>
    <name evidence="7" type="ORF">A1O9_08564</name>
</gene>
<dbReference type="Proteomes" id="UP000027920">
    <property type="component" value="Unassembled WGS sequence"/>
</dbReference>
<sequence>MQNPEAVSWDGHSSNNDKRAKGRHIVSGTNGLEAVNLEQLILYSREKDEKLPLFPRPTFESLINDIIEKTPVANRVLDTMDLRRSARVLEPELETKFHMATSQMIDSASHKNWFTSQLRKRYLSFRGPLCEMSQCAVLSAVADSQASATAKFLHKISLTITSLDTIRAIGCDSKGNLYETEQLRCMFATTREPSQSVDVLKTHPKSSHVLVLSNGHMFKVRILDPNSRPISVHMLTTQIQQVIDKSFSSERKNSVATCSTLLGRTEWAKLRSDCKIIDRAAIECIEAAVISVALHTALPSTQEETFSMAKEDTTCVYSDKVFGVSVFPDGTIAARIDHSVADGGLLVLLWQHISSLKIDIADQIPAAYTPVEGPQEIDLAGKLGAISPTFLKKPAFRRHSVVLKVDQNTEYIRFLRQAKLLHIVNLFAYQAALMSILGESDCTIQEPVSTRSFAEGRCDRHYVTTRELLSFCKALDAKTSPEVVATSFMNATQRYRLGLNVVKKGQGFGATVEILQQVLSSMQACNEKSILLAAINAFKKRSALFTGFPFAPAINAVEGFVSAVDRVSCVYIGHDSQIIICLTGTGIFSNTINQIGEAMESNLVAIIQGVVNSNLMHLVLG</sequence>
<keyword evidence="3" id="KW-0012">Acyltransferase</keyword>
<accession>A0A072P975</accession>
<dbReference type="InterPro" id="IPR039551">
    <property type="entry name" value="Cho/carn_acyl_trans"/>
</dbReference>
<feature type="domain" description="Choline/carnitine acyltransferase" evidence="6">
    <location>
        <begin position="107"/>
        <end position="355"/>
    </location>
</feature>
<comment type="caution">
    <text evidence="7">The sequence shown here is derived from an EMBL/GenBank/DDBJ whole genome shotgun (WGS) entry which is preliminary data.</text>
</comment>
<dbReference type="AlphaFoldDB" id="A0A072P975"/>
<evidence type="ECO:0000259" key="6">
    <source>
        <dbReference type="Pfam" id="PF00755"/>
    </source>
</evidence>
<evidence type="ECO:0000256" key="3">
    <source>
        <dbReference type="ARBA" id="ARBA00023315"/>
    </source>
</evidence>
<keyword evidence="8" id="KW-1185">Reference proteome</keyword>
<evidence type="ECO:0000256" key="4">
    <source>
        <dbReference type="PIRSR" id="PIRSR600542-1"/>
    </source>
</evidence>
<protein>
    <recommendedName>
        <fullName evidence="6">Choline/carnitine acyltransferase domain-containing protein</fullName>
    </recommendedName>
</protein>
<evidence type="ECO:0000256" key="2">
    <source>
        <dbReference type="ARBA" id="ARBA00022679"/>
    </source>
</evidence>
<evidence type="ECO:0000256" key="1">
    <source>
        <dbReference type="ARBA" id="ARBA00005232"/>
    </source>
</evidence>